<evidence type="ECO:0000256" key="1">
    <source>
        <dbReference type="SAM" id="Phobius"/>
    </source>
</evidence>
<reference evidence="2 3" key="1">
    <citation type="submission" date="2015-03" db="EMBL/GenBank/DDBJ databases">
        <authorList>
            <person name="Murphy D."/>
        </authorList>
    </citation>
    <scope>NUCLEOTIDE SEQUENCE [LARGE SCALE GENOMIC DNA]</scope>
    <source>
        <strain evidence="2 3">Y233</strain>
    </source>
</reference>
<feature type="transmembrane region" description="Helical" evidence="1">
    <location>
        <begin position="15"/>
        <end position="36"/>
    </location>
</feature>
<protein>
    <submittedName>
        <fullName evidence="2">Uncharacterized protein</fullName>
    </submittedName>
</protein>
<proteinExistence type="predicted"/>
<dbReference type="EMBL" id="CQBK01000018">
    <property type="protein sequence ID" value="CNI18552.1"/>
    <property type="molecule type" value="Genomic_DNA"/>
</dbReference>
<evidence type="ECO:0000313" key="2">
    <source>
        <dbReference type="EMBL" id="CNI18552.1"/>
    </source>
</evidence>
<keyword evidence="1" id="KW-0472">Membrane</keyword>
<feature type="transmembrane region" description="Helical" evidence="1">
    <location>
        <begin position="42"/>
        <end position="58"/>
    </location>
</feature>
<organism evidence="2 3">
    <name type="scientific">Yersinia similis</name>
    <dbReference type="NCBI Taxonomy" id="367190"/>
    <lineage>
        <taxon>Bacteria</taxon>
        <taxon>Pseudomonadati</taxon>
        <taxon>Pseudomonadota</taxon>
        <taxon>Gammaproteobacteria</taxon>
        <taxon>Enterobacterales</taxon>
        <taxon>Yersiniaceae</taxon>
        <taxon>Yersinia</taxon>
    </lineage>
</organism>
<evidence type="ECO:0000313" key="3">
    <source>
        <dbReference type="Proteomes" id="UP000038204"/>
    </source>
</evidence>
<name>A0A0T9QMA8_9GAMM</name>
<keyword evidence="1" id="KW-0812">Transmembrane</keyword>
<keyword evidence="1" id="KW-1133">Transmembrane helix</keyword>
<sequence length="64" mass="7706">MEELKRLFTSFIKEFLLYGLVVVFFVGWWLICMVYFTEIWGRLVIIGAVVIAIIYAHFDSKWQR</sequence>
<accession>A0A0T9QMA8</accession>
<dbReference type="Proteomes" id="UP000038204">
    <property type="component" value="Unassembled WGS sequence"/>
</dbReference>
<dbReference type="AlphaFoldDB" id="A0A0T9QMA8"/>
<gene>
    <name evidence="2" type="ORF">ERS008667_02676</name>
</gene>